<dbReference type="SMART" id="SM00369">
    <property type="entry name" value="LRR_TYP"/>
    <property type="match status" value="10"/>
</dbReference>
<dbReference type="SUPFAM" id="SSF52058">
    <property type="entry name" value="L domain-like"/>
    <property type="match status" value="1"/>
</dbReference>
<keyword evidence="4" id="KW-0325">Glycoprotein</keyword>
<dbReference type="SMART" id="SM00013">
    <property type="entry name" value="LRRNT"/>
    <property type="match status" value="1"/>
</dbReference>
<evidence type="ECO:0000259" key="7">
    <source>
        <dbReference type="SMART" id="SM00013"/>
    </source>
</evidence>
<evidence type="ECO:0000313" key="8">
    <source>
        <dbReference type="EMBL" id="KAI7791667.1"/>
    </source>
</evidence>
<dbReference type="EMBL" id="JAFHDT010000024">
    <property type="protein sequence ID" value="KAI7791667.1"/>
    <property type="molecule type" value="Genomic_DNA"/>
</dbReference>
<feature type="compositionally biased region" description="Basic residues" evidence="5">
    <location>
        <begin position="304"/>
        <end position="317"/>
    </location>
</feature>
<sequence length="709" mass="78645">MKAHMLLFWIFAVPAHTIVLQPNLNVSVLRYVSAESDLFGELRLNLSTLNTKEERQNEEEVTDRLTATVQSKSDGDKDMMNMKIEETGSDVTQRPNLDEQETSDAIHKDNKAEQITDEPFLSALNTTYTQTVEFEEHLVPFAQTVNHYTTPPPKTTASQSALKESVQAIPQPSFPSISQNPATAANTSVVANTASVSETTAAIPKHHIPTSAVDTLLMNASHTSDDVIVELHVMNNSKLHLLEETSINSTAVAARAGPITKALASVLKVKPKNKTTGTKPKGSKVKTKPKTLTKKERGKENKTKPLRKGNKVRKAKKGKATTDSHFPYFEDHYCPPECSCYGRVVQCSDKHLDKIPYGIPYPSRYILLMNNRIDSVQSNLLSLYESMEFLVLSNNHLMDAAIEGAFEGIQSLKRLYIERNLLRSVPTDLPASLEELRMDGNQLNRLSGAAMSRCPNLLILSLSNNSLGNNSSVVPPGVLLPLGKLRTLTLSNNCLTSAPLQLPLSLRELYLRGNLIQRLQGDIFWGEAELQVLDLSANRLTDKGLGKASLLNASRLESLNLEGNLLKQVPRHLPRTIKTLNLEGNFISSISKDAFISLPQLEHLGLALNKITKVAVGAFRVLPLLHQLDVSHNALQQVPRQLPLWLHSLTLAHNKIRTVPRDAFCWGRGDGSPLSRLVRVQLEHNMIDLGHLDTQAFRCLRGFQLVQFY</sequence>
<dbReference type="Pfam" id="PF13855">
    <property type="entry name" value="LRR_8"/>
    <property type="match status" value="3"/>
</dbReference>
<name>A0A9W7T6J9_TRIRA</name>
<dbReference type="InterPro" id="IPR003591">
    <property type="entry name" value="Leu-rich_rpt_typical-subtyp"/>
</dbReference>
<dbReference type="OrthoDB" id="676979at2759"/>
<evidence type="ECO:0000313" key="9">
    <source>
        <dbReference type="Proteomes" id="UP001059041"/>
    </source>
</evidence>
<dbReference type="Proteomes" id="UP001059041">
    <property type="component" value="Linkage Group LG24"/>
</dbReference>
<dbReference type="InterPro" id="IPR050333">
    <property type="entry name" value="SLRP"/>
</dbReference>
<dbReference type="PANTHER" id="PTHR45712:SF18">
    <property type="entry name" value="PODOCAN-LIKE PROTEIN 1"/>
    <property type="match status" value="1"/>
</dbReference>
<feature type="region of interest" description="Disordered" evidence="5">
    <location>
        <begin position="271"/>
        <end position="317"/>
    </location>
</feature>
<proteinExistence type="predicted"/>
<evidence type="ECO:0000256" key="6">
    <source>
        <dbReference type="SAM" id="SignalP"/>
    </source>
</evidence>
<dbReference type="Gene3D" id="3.80.10.10">
    <property type="entry name" value="Ribonuclease Inhibitor"/>
    <property type="match status" value="2"/>
</dbReference>
<dbReference type="InterPro" id="IPR000372">
    <property type="entry name" value="LRRNT"/>
</dbReference>
<evidence type="ECO:0000256" key="1">
    <source>
        <dbReference type="ARBA" id="ARBA00022614"/>
    </source>
</evidence>
<feature type="domain" description="LRRNT" evidence="7">
    <location>
        <begin position="333"/>
        <end position="365"/>
    </location>
</feature>
<dbReference type="PROSITE" id="PS51450">
    <property type="entry name" value="LRR"/>
    <property type="match status" value="1"/>
</dbReference>
<keyword evidence="3" id="KW-0677">Repeat</keyword>
<protein>
    <submittedName>
        <fullName evidence="8">Podocan-like protein 1</fullName>
    </submittedName>
</protein>
<dbReference type="InterPro" id="IPR001611">
    <property type="entry name" value="Leu-rich_rpt"/>
</dbReference>
<feature type="signal peptide" evidence="6">
    <location>
        <begin position="1"/>
        <end position="17"/>
    </location>
</feature>
<reference evidence="8" key="1">
    <citation type="submission" date="2021-02" db="EMBL/GenBank/DDBJ databases">
        <title>Comparative genomics reveals that relaxation of natural selection precedes convergent phenotypic evolution of cavefish.</title>
        <authorList>
            <person name="Peng Z."/>
        </authorList>
    </citation>
    <scope>NUCLEOTIDE SEQUENCE</scope>
    <source>
        <tissue evidence="8">Muscle</tissue>
    </source>
</reference>
<dbReference type="PANTHER" id="PTHR45712">
    <property type="entry name" value="AGAP008170-PA"/>
    <property type="match status" value="1"/>
</dbReference>
<keyword evidence="2 6" id="KW-0732">Signal</keyword>
<dbReference type="InterPro" id="IPR032675">
    <property type="entry name" value="LRR_dom_sf"/>
</dbReference>
<dbReference type="SMART" id="SM00364">
    <property type="entry name" value="LRR_BAC"/>
    <property type="match status" value="5"/>
</dbReference>
<accession>A0A9W7T6J9</accession>
<feature type="compositionally biased region" description="Basic and acidic residues" evidence="5">
    <location>
        <begin position="293"/>
        <end position="303"/>
    </location>
</feature>
<dbReference type="Pfam" id="PF01462">
    <property type="entry name" value="LRRNT"/>
    <property type="match status" value="1"/>
</dbReference>
<gene>
    <name evidence="8" type="ORF">IRJ41_003742</name>
</gene>
<evidence type="ECO:0000256" key="2">
    <source>
        <dbReference type="ARBA" id="ARBA00022729"/>
    </source>
</evidence>
<evidence type="ECO:0000256" key="4">
    <source>
        <dbReference type="ARBA" id="ARBA00023180"/>
    </source>
</evidence>
<comment type="caution">
    <text evidence="8">The sequence shown here is derived from an EMBL/GenBank/DDBJ whole genome shotgun (WGS) entry which is preliminary data.</text>
</comment>
<organism evidence="8 9">
    <name type="scientific">Triplophysa rosa</name>
    <name type="common">Cave loach</name>
    <dbReference type="NCBI Taxonomy" id="992332"/>
    <lineage>
        <taxon>Eukaryota</taxon>
        <taxon>Metazoa</taxon>
        <taxon>Chordata</taxon>
        <taxon>Craniata</taxon>
        <taxon>Vertebrata</taxon>
        <taxon>Euteleostomi</taxon>
        <taxon>Actinopterygii</taxon>
        <taxon>Neopterygii</taxon>
        <taxon>Teleostei</taxon>
        <taxon>Ostariophysi</taxon>
        <taxon>Cypriniformes</taxon>
        <taxon>Nemacheilidae</taxon>
        <taxon>Triplophysa</taxon>
    </lineage>
</organism>
<dbReference type="AlphaFoldDB" id="A0A9W7T6J9"/>
<keyword evidence="9" id="KW-1185">Reference proteome</keyword>
<dbReference type="GO" id="GO:0005615">
    <property type="term" value="C:extracellular space"/>
    <property type="evidence" value="ECO:0007669"/>
    <property type="project" value="TreeGrafter"/>
</dbReference>
<feature type="chain" id="PRO_5040769814" evidence="6">
    <location>
        <begin position="18"/>
        <end position="709"/>
    </location>
</feature>
<evidence type="ECO:0000256" key="3">
    <source>
        <dbReference type="ARBA" id="ARBA00022737"/>
    </source>
</evidence>
<keyword evidence="1" id="KW-0433">Leucine-rich repeat</keyword>
<feature type="compositionally biased region" description="Basic residues" evidence="5">
    <location>
        <begin position="281"/>
        <end position="292"/>
    </location>
</feature>
<evidence type="ECO:0000256" key="5">
    <source>
        <dbReference type="SAM" id="MobiDB-lite"/>
    </source>
</evidence>